<dbReference type="EMBL" id="OANT01000003">
    <property type="protein sequence ID" value="SNX44273.1"/>
    <property type="molecule type" value="Genomic_DNA"/>
</dbReference>
<protein>
    <recommendedName>
        <fullName evidence="3">DUF2218 domain-containing protein</fullName>
    </recommendedName>
</protein>
<proteinExistence type="predicted"/>
<accession>A0A240E7Q4</accession>
<organism evidence="1 2">
    <name type="scientific">Acinetobacter puyangensis</name>
    <dbReference type="NCBI Taxonomy" id="1096779"/>
    <lineage>
        <taxon>Bacteria</taxon>
        <taxon>Pseudomonadati</taxon>
        <taxon>Pseudomonadota</taxon>
        <taxon>Gammaproteobacteria</taxon>
        <taxon>Moraxellales</taxon>
        <taxon>Moraxellaceae</taxon>
        <taxon>Acinetobacter</taxon>
    </lineage>
</organism>
<sequence length="97" mass="11450">MNKISELRIDTVNAEKIIKKLTNHWRHKMAIEQYNDTFKIPFSKEINVFLTAYPDHLAAKVESENHEQLIETENVVLSHLNRMAQQEFAATWIRLES</sequence>
<evidence type="ECO:0000313" key="2">
    <source>
        <dbReference type="Proteomes" id="UP000219042"/>
    </source>
</evidence>
<evidence type="ECO:0008006" key="3">
    <source>
        <dbReference type="Google" id="ProtNLM"/>
    </source>
</evidence>
<name>A0A240E7Q4_9GAMM</name>
<dbReference type="Pfam" id="PF09981">
    <property type="entry name" value="DUF2218"/>
    <property type="match status" value="1"/>
</dbReference>
<dbReference type="OrthoDB" id="9806511at2"/>
<dbReference type="Gene3D" id="3.30.310.50">
    <property type="entry name" value="Alpha-D-phosphohexomutase, C-terminal domain"/>
    <property type="match status" value="1"/>
</dbReference>
<keyword evidence="2" id="KW-1185">Reference proteome</keyword>
<dbReference type="RefSeq" id="WP_097078540.1">
    <property type="nucleotide sequence ID" value="NZ_BAABHT010000001.1"/>
</dbReference>
<dbReference type="Proteomes" id="UP000219042">
    <property type="component" value="Unassembled WGS sequence"/>
</dbReference>
<reference evidence="2" key="1">
    <citation type="submission" date="2016-09" db="EMBL/GenBank/DDBJ databases">
        <authorList>
            <person name="Varghese N."/>
            <person name="Submissions S."/>
        </authorList>
    </citation>
    <scope>NUCLEOTIDE SEQUENCE [LARGE SCALE GENOMIC DNA]</scope>
    <source>
        <strain evidence="2">ANC 4466</strain>
    </source>
</reference>
<gene>
    <name evidence="1" type="ORF">SAMN05421731_1035</name>
</gene>
<dbReference type="AlphaFoldDB" id="A0A240E7Q4"/>
<dbReference type="InterPro" id="IPR014543">
    <property type="entry name" value="UCP028291"/>
</dbReference>
<evidence type="ECO:0000313" key="1">
    <source>
        <dbReference type="EMBL" id="SNX44273.1"/>
    </source>
</evidence>